<sequence length="551" mass="60433">MAKDVELLKGEQRGDKGLLHPHSRRLHVLLMLMSGTACMALLTTNVGITITCMVNSTAVALEATHSAYDNESVLLMEVTREHEQCHADTTALVVDYGIINRILVVDYGGELLWSEQWQSYVKGAAFLGGLLAVLPGGIASDRRSVTRILLVSMALMSLCNVLFPIASKFNKRVPILAILLRFGMGLGEAFFLPAQNALMVRWIPLNEKASAGAIYSIGYQVAGILGVPLSAALCQSSLGWPAVYYISALFGFLWIGAFNYLASDSPSIARWMSEAEREYLSRELQHLKQKKQKIPFPTRHVLRSAAIWVLLYASFSGNFVITFIQLYIPSFFKDVLLMNVKKNGLTTAIPHLSQVVAKFTWSTMIDRAKRNGLSPTHAVRISQAVSCIGLVIGFFSIATFADCTNPWLAIGLLCLVTSSFGISIAGFVCSLLSMAPAHVGTLTSLTHAIGFVGRWACPLIVQHFKTIGTTSEWKQIFYTFSVIPLISLLTFTFFGSGEIQTWGRVPTMEIELNESSLLGKGEGKDGKDGKDGKGDKDEMDESKKERIKLTN</sequence>
<dbReference type="Gene3D" id="1.20.1250.20">
    <property type="entry name" value="MFS general substrate transporter like domains"/>
    <property type="match status" value="2"/>
</dbReference>
<feature type="domain" description="Major facilitator superfamily (MFS) profile" evidence="7">
    <location>
        <begin position="55"/>
        <end position="499"/>
    </location>
</feature>
<dbReference type="GO" id="GO:0016020">
    <property type="term" value="C:membrane"/>
    <property type="evidence" value="ECO:0007669"/>
    <property type="project" value="UniProtKB-SubCell"/>
</dbReference>
<keyword evidence="2 6" id="KW-0812">Transmembrane</keyword>
<keyword evidence="8" id="KW-1185">Reference proteome</keyword>
<evidence type="ECO:0000256" key="6">
    <source>
        <dbReference type="SAM" id="Phobius"/>
    </source>
</evidence>
<feature type="region of interest" description="Disordered" evidence="5">
    <location>
        <begin position="516"/>
        <end position="551"/>
    </location>
</feature>
<keyword evidence="3 6" id="KW-1133">Transmembrane helix</keyword>
<evidence type="ECO:0000256" key="5">
    <source>
        <dbReference type="SAM" id="MobiDB-lite"/>
    </source>
</evidence>
<evidence type="ECO:0000256" key="4">
    <source>
        <dbReference type="ARBA" id="ARBA00023136"/>
    </source>
</evidence>
<dbReference type="InterPro" id="IPR020846">
    <property type="entry name" value="MFS_dom"/>
</dbReference>
<dbReference type="InterPro" id="IPR036259">
    <property type="entry name" value="MFS_trans_sf"/>
</dbReference>
<feature type="transmembrane region" description="Helical" evidence="6">
    <location>
        <begin position="407"/>
        <end position="432"/>
    </location>
</feature>
<feature type="transmembrane region" description="Helical" evidence="6">
    <location>
        <begin position="378"/>
        <end position="401"/>
    </location>
</feature>
<evidence type="ECO:0000313" key="9">
    <source>
        <dbReference type="WBParaSite" id="MBELARI_LOCUS9830"/>
    </source>
</evidence>
<feature type="transmembrane region" description="Helical" evidence="6">
    <location>
        <begin position="243"/>
        <end position="262"/>
    </location>
</feature>
<feature type="transmembrane region" description="Helical" evidence="6">
    <location>
        <begin position="305"/>
        <end position="328"/>
    </location>
</feature>
<dbReference type="GO" id="GO:0006820">
    <property type="term" value="P:monoatomic anion transport"/>
    <property type="evidence" value="ECO:0007669"/>
    <property type="project" value="TreeGrafter"/>
</dbReference>
<dbReference type="Pfam" id="PF07690">
    <property type="entry name" value="MFS_1"/>
    <property type="match status" value="1"/>
</dbReference>
<dbReference type="WBParaSite" id="MBELARI_LOCUS9830">
    <property type="protein sequence ID" value="MBELARI_LOCUS9830"/>
    <property type="gene ID" value="MBELARI_LOCUS9830"/>
</dbReference>
<feature type="transmembrane region" description="Helical" evidence="6">
    <location>
        <begin position="148"/>
        <end position="167"/>
    </location>
</feature>
<keyword evidence="4 6" id="KW-0472">Membrane</keyword>
<dbReference type="InterPro" id="IPR050382">
    <property type="entry name" value="MFS_Na/Anion_cotransporter"/>
</dbReference>
<dbReference type="GO" id="GO:0022857">
    <property type="term" value="F:transmembrane transporter activity"/>
    <property type="evidence" value="ECO:0007669"/>
    <property type="project" value="InterPro"/>
</dbReference>
<organism evidence="8 9">
    <name type="scientific">Mesorhabditis belari</name>
    <dbReference type="NCBI Taxonomy" id="2138241"/>
    <lineage>
        <taxon>Eukaryota</taxon>
        <taxon>Metazoa</taxon>
        <taxon>Ecdysozoa</taxon>
        <taxon>Nematoda</taxon>
        <taxon>Chromadorea</taxon>
        <taxon>Rhabditida</taxon>
        <taxon>Rhabditina</taxon>
        <taxon>Rhabditomorpha</taxon>
        <taxon>Rhabditoidea</taxon>
        <taxon>Rhabditidae</taxon>
        <taxon>Mesorhabditinae</taxon>
        <taxon>Mesorhabditis</taxon>
    </lineage>
</organism>
<evidence type="ECO:0000256" key="3">
    <source>
        <dbReference type="ARBA" id="ARBA00022989"/>
    </source>
</evidence>
<evidence type="ECO:0000256" key="2">
    <source>
        <dbReference type="ARBA" id="ARBA00022692"/>
    </source>
</evidence>
<dbReference type="PANTHER" id="PTHR11662">
    <property type="entry name" value="SOLUTE CARRIER FAMILY 17"/>
    <property type="match status" value="1"/>
</dbReference>
<proteinExistence type="predicted"/>
<name>A0AAF3FSQ9_9BILA</name>
<evidence type="ECO:0000256" key="1">
    <source>
        <dbReference type="ARBA" id="ARBA00004141"/>
    </source>
</evidence>
<dbReference type="PROSITE" id="PS50850">
    <property type="entry name" value="MFS"/>
    <property type="match status" value="1"/>
</dbReference>
<feature type="compositionally biased region" description="Basic and acidic residues" evidence="5">
    <location>
        <begin position="521"/>
        <end position="551"/>
    </location>
</feature>
<dbReference type="AlphaFoldDB" id="A0AAF3FSQ9"/>
<dbReference type="FunFam" id="1.20.1250.20:FF:000355">
    <property type="entry name" value="SLC (SoLute Carrier) homolog"/>
    <property type="match status" value="1"/>
</dbReference>
<feature type="transmembrane region" description="Helical" evidence="6">
    <location>
        <begin position="213"/>
        <end position="231"/>
    </location>
</feature>
<evidence type="ECO:0000259" key="7">
    <source>
        <dbReference type="PROSITE" id="PS50850"/>
    </source>
</evidence>
<comment type="subcellular location">
    <subcellularLocation>
        <location evidence="1">Membrane</location>
        <topology evidence="1">Multi-pass membrane protein</topology>
    </subcellularLocation>
</comment>
<protein>
    <submittedName>
        <fullName evidence="9">Major facilitator superfamily (MFS) profile domain-containing protein</fullName>
    </submittedName>
</protein>
<dbReference type="PANTHER" id="PTHR11662:SF60">
    <property type="entry name" value="MAJOR FACILITATOR SUPERFAMILY (MFS) PROFILE DOMAIN-CONTAINING PROTEIN"/>
    <property type="match status" value="1"/>
</dbReference>
<feature type="transmembrane region" description="Helical" evidence="6">
    <location>
        <begin position="26"/>
        <end position="48"/>
    </location>
</feature>
<evidence type="ECO:0000313" key="8">
    <source>
        <dbReference type="Proteomes" id="UP000887575"/>
    </source>
</evidence>
<feature type="transmembrane region" description="Helical" evidence="6">
    <location>
        <begin position="476"/>
        <end position="494"/>
    </location>
</feature>
<dbReference type="InterPro" id="IPR011701">
    <property type="entry name" value="MFS"/>
</dbReference>
<dbReference type="Proteomes" id="UP000887575">
    <property type="component" value="Unassembled WGS sequence"/>
</dbReference>
<dbReference type="SUPFAM" id="SSF103473">
    <property type="entry name" value="MFS general substrate transporter"/>
    <property type="match status" value="1"/>
</dbReference>
<accession>A0AAF3FSQ9</accession>
<feature type="transmembrane region" description="Helical" evidence="6">
    <location>
        <begin position="173"/>
        <end position="192"/>
    </location>
</feature>
<reference evidence="9" key="1">
    <citation type="submission" date="2024-02" db="UniProtKB">
        <authorList>
            <consortium name="WormBaseParasite"/>
        </authorList>
    </citation>
    <scope>IDENTIFICATION</scope>
</reference>